<dbReference type="EMBL" id="LT629973">
    <property type="protein sequence ID" value="SEH75788.1"/>
    <property type="molecule type" value="Genomic_DNA"/>
</dbReference>
<evidence type="ECO:0000313" key="3">
    <source>
        <dbReference type="Proteomes" id="UP000176204"/>
    </source>
</evidence>
<proteinExistence type="predicted"/>
<protein>
    <submittedName>
        <fullName evidence="2">Uncharacterized protein</fullName>
    </submittedName>
</protein>
<gene>
    <name evidence="2" type="ORF">PYTT_0494</name>
</gene>
<name>A0A1C7PB40_9BACT</name>
<dbReference type="KEGG" id="agl:PYTT_0494"/>
<dbReference type="AlphaFoldDB" id="A0A1C7PB40"/>
<keyword evidence="1" id="KW-0732">Signal</keyword>
<dbReference type="RefSeq" id="WP_067776426.1">
    <property type="nucleotide sequence ID" value="NZ_LT629973.1"/>
</dbReference>
<sequence>MNMKMKTTFLAALLIPCVYAQEPAPAASWQGNGLETAEMKYRSNFQSSLSLFPADTEFVMGAFDVGETATTLCGSKLVRLFNDGQAVDVPLPVLGVRNAVIACGKGSAESMRSMAPLYAAVRAAKDSRTLHEFLEDDEALGTWISGLSDQAMVDVLVAAKGWAHAGTMPPLLAVVTPERSMMPMVEAQMSSMIAMLKSRAGEWAGVYHEGDYSGVHFSGICIEGSQLADRLRVFGQSMKSNMKKPLTELLEGLKGRKIYVLGAVHDGKLILSMTEDPATQLKLAANADESILKTDKLAFASDKMAYRPNFLMYTGKELVAAMEANERARYAGTRKLLERVVEMADWPDRQTMKDAKAAVAGVLDPLADGKGLPEPCASTCIAWEQDGLHVEMTGSKSVWFDDGRSLALASLADNPDTILLMEQTVNPAAAKTLADMVENAVACIWYGSTIGGGISSRKTLEEERQYAETVKSMWKSCRTMWEGLGTDSALLVDGKGSFPKDISPATQPLLDQMTAPRVALYASVRDRSQIVSGWNALLSQVEQLALKEGLSRKDWEKMMPETLRVSTFGNGGTVYSLAEGDDEPNCEPNLILTDESLVLGTSRLWNEEIVRIAQSPSGTARGGLFVFRVGGLKKWMDHNASFVRRIVGKSELVENAFAGVTALDAVMDGIYATVSNEGGKCIFRLHLKMK</sequence>
<organism evidence="2 3">
    <name type="scientific">Akkermansia glycaniphila</name>
    <dbReference type="NCBI Taxonomy" id="1679444"/>
    <lineage>
        <taxon>Bacteria</taxon>
        <taxon>Pseudomonadati</taxon>
        <taxon>Verrucomicrobiota</taxon>
        <taxon>Verrucomicrobiia</taxon>
        <taxon>Verrucomicrobiales</taxon>
        <taxon>Akkermansiaceae</taxon>
        <taxon>Akkermansia</taxon>
    </lineage>
</organism>
<dbReference type="Proteomes" id="UP000176204">
    <property type="component" value="Chromosome I"/>
</dbReference>
<evidence type="ECO:0000313" key="2">
    <source>
        <dbReference type="EMBL" id="SEH75788.1"/>
    </source>
</evidence>
<feature type="signal peptide" evidence="1">
    <location>
        <begin position="1"/>
        <end position="20"/>
    </location>
</feature>
<keyword evidence="3" id="KW-1185">Reference proteome</keyword>
<evidence type="ECO:0000256" key="1">
    <source>
        <dbReference type="SAM" id="SignalP"/>
    </source>
</evidence>
<reference evidence="3" key="1">
    <citation type="submission" date="2016-09" db="EMBL/GenBank/DDBJ databases">
        <authorList>
            <person name="Koehorst J."/>
        </authorList>
    </citation>
    <scope>NUCLEOTIDE SEQUENCE [LARGE SCALE GENOMIC DNA]</scope>
</reference>
<accession>A0A1C7PB40</accession>
<feature type="chain" id="PRO_5014266462" evidence="1">
    <location>
        <begin position="21"/>
        <end position="690"/>
    </location>
</feature>